<dbReference type="Proteomes" id="UP000059680">
    <property type="component" value="Chromosome 1"/>
</dbReference>
<dbReference type="EMBL" id="AP014957">
    <property type="protein sequence ID" value="BAS71521.1"/>
    <property type="molecule type" value="Genomic_DNA"/>
</dbReference>
<feature type="compositionally biased region" description="Low complexity" evidence="1">
    <location>
        <begin position="41"/>
        <end position="52"/>
    </location>
</feature>
<reference evidence="2 3" key="3">
    <citation type="journal article" date="2013" name="Rice">
        <title>Improvement of the Oryza sativa Nipponbare reference genome using next generation sequence and optical map data.</title>
        <authorList>
            <person name="Kawahara Y."/>
            <person name="de la Bastide M."/>
            <person name="Hamilton J.P."/>
            <person name="Kanamori H."/>
            <person name="McCombie W.R."/>
            <person name="Ouyang S."/>
            <person name="Schwartz D.C."/>
            <person name="Tanaka T."/>
            <person name="Wu J."/>
            <person name="Zhou S."/>
            <person name="Childs K.L."/>
            <person name="Davidson R.M."/>
            <person name="Lin H."/>
            <person name="Quesada-Ocampo L."/>
            <person name="Vaillancourt B."/>
            <person name="Sakai H."/>
            <person name="Lee S.S."/>
            <person name="Kim J."/>
            <person name="Numa H."/>
            <person name="Itoh T."/>
            <person name="Buell C.R."/>
            <person name="Matsumoto T."/>
        </authorList>
    </citation>
    <scope>NUCLEOTIDE SEQUENCE [LARGE SCALE GENOMIC DNA]</scope>
    <source>
        <strain evidence="3">cv. Nipponbare</strain>
    </source>
</reference>
<reference evidence="2 3" key="2">
    <citation type="journal article" date="2013" name="Plant Cell Physiol.">
        <title>Rice Annotation Project Database (RAP-DB): an integrative and interactive database for rice genomics.</title>
        <authorList>
            <person name="Sakai H."/>
            <person name="Lee S.S."/>
            <person name="Tanaka T."/>
            <person name="Numa H."/>
            <person name="Kim J."/>
            <person name="Kawahara Y."/>
            <person name="Wakimoto H."/>
            <person name="Yang C.C."/>
            <person name="Iwamoto M."/>
            <person name="Abe T."/>
            <person name="Yamada Y."/>
            <person name="Muto A."/>
            <person name="Inokuchi H."/>
            <person name="Ikemura T."/>
            <person name="Matsumoto T."/>
            <person name="Sasaki T."/>
            <person name="Itoh T."/>
        </authorList>
    </citation>
    <scope>NUCLEOTIDE SEQUENCE [LARGE SCALE GENOMIC DNA]</scope>
    <source>
        <strain evidence="3">cv. Nipponbare</strain>
    </source>
</reference>
<name>A0A0N7KCR1_ORYSJ</name>
<evidence type="ECO:0000313" key="3">
    <source>
        <dbReference type="Proteomes" id="UP000059680"/>
    </source>
</evidence>
<gene>
    <name evidence="2" type="ordered locus">Os01g0273250</name>
    <name evidence="2" type="ORF">OSNPB_010273250</name>
</gene>
<feature type="compositionally biased region" description="Pro residues" evidence="1">
    <location>
        <begin position="69"/>
        <end position="82"/>
    </location>
</feature>
<accession>A0A0N7KCR1</accession>
<proteinExistence type="predicted"/>
<organism evidence="2 3">
    <name type="scientific">Oryza sativa subsp. japonica</name>
    <name type="common">Rice</name>
    <dbReference type="NCBI Taxonomy" id="39947"/>
    <lineage>
        <taxon>Eukaryota</taxon>
        <taxon>Viridiplantae</taxon>
        <taxon>Streptophyta</taxon>
        <taxon>Embryophyta</taxon>
        <taxon>Tracheophyta</taxon>
        <taxon>Spermatophyta</taxon>
        <taxon>Magnoliopsida</taxon>
        <taxon>Liliopsida</taxon>
        <taxon>Poales</taxon>
        <taxon>Poaceae</taxon>
        <taxon>BOP clade</taxon>
        <taxon>Oryzoideae</taxon>
        <taxon>Oryzeae</taxon>
        <taxon>Oryzinae</taxon>
        <taxon>Oryza</taxon>
        <taxon>Oryza sativa</taxon>
    </lineage>
</organism>
<dbReference type="InParanoid" id="A0A0N7KCR1"/>
<evidence type="ECO:0000256" key="1">
    <source>
        <dbReference type="SAM" id="MobiDB-lite"/>
    </source>
</evidence>
<reference evidence="3" key="1">
    <citation type="journal article" date="2005" name="Nature">
        <title>The map-based sequence of the rice genome.</title>
        <authorList>
            <consortium name="International rice genome sequencing project (IRGSP)"/>
            <person name="Matsumoto T."/>
            <person name="Wu J."/>
            <person name="Kanamori H."/>
            <person name="Katayose Y."/>
            <person name="Fujisawa M."/>
            <person name="Namiki N."/>
            <person name="Mizuno H."/>
            <person name="Yamamoto K."/>
            <person name="Antonio B.A."/>
            <person name="Baba T."/>
            <person name="Sakata K."/>
            <person name="Nagamura Y."/>
            <person name="Aoki H."/>
            <person name="Arikawa K."/>
            <person name="Arita K."/>
            <person name="Bito T."/>
            <person name="Chiden Y."/>
            <person name="Fujitsuka N."/>
            <person name="Fukunaka R."/>
            <person name="Hamada M."/>
            <person name="Harada C."/>
            <person name="Hayashi A."/>
            <person name="Hijishita S."/>
            <person name="Honda M."/>
            <person name="Hosokawa S."/>
            <person name="Ichikawa Y."/>
            <person name="Idonuma A."/>
            <person name="Iijima M."/>
            <person name="Ikeda M."/>
            <person name="Ikeno M."/>
            <person name="Ito K."/>
            <person name="Ito S."/>
            <person name="Ito T."/>
            <person name="Ito Y."/>
            <person name="Ito Y."/>
            <person name="Iwabuchi A."/>
            <person name="Kamiya K."/>
            <person name="Karasawa W."/>
            <person name="Kurita K."/>
            <person name="Katagiri S."/>
            <person name="Kikuta A."/>
            <person name="Kobayashi H."/>
            <person name="Kobayashi N."/>
            <person name="Machita K."/>
            <person name="Maehara T."/>
            <person name="Masukawa M."/>
            <person name="Mizubayashi T."/>
            <person name="Mukai Y."/>
            <person name="Nagasaki H."/>
            <person name="Nagata Y."/>
            <person name="Naito S."/>
            <person name="Nakashima M."/>
            <person name="Nakama Y."/>
            <person name="Nakamichi Y."/>
            <person name="Nakamura M."/>
            <person name="Meguro A."/>
            <person name="Negishi M."/>
            <person name="Ohta I."/>
            <person name="Ohta T."/>
            <person name="Okamoto M."/>
            <person name="Ono N."/>
            <person name="Saji S."/>
            <person name="Sakaguchi M."/>
            <person name="Sakai K."/>
            <person name="Shibata M."/>
            <person name="Shimokawa T."/>
            <person name="Song J."/>
            <person name="Takazaki Y."/>
            <person name="Terasawa K."/>
            <person name="Tsugane M."/>
            <person name="Tsuji K."/>
            <person name="Ueda S."/>
            <person name="Waki K."/>
            <person name="Yamagata H."/>
            <person name="Yamamoto M."/>
            <person name="Yamamoto S."/>
            <person name="Yamane H."/>
            <person name="Yoshiki S."/>
            <person name="Yoshihara R."/>
            <person name="Yukawa K."/>
            <person name="Zhong H."/>
            <person name="Yano M."/>
            <person name="Yuan Q."/>
            <person name="Ouyang S."/>
            <person name="Liu J."/>
            <person name="Jones K.M."/>
            <person name="Gansberger K."/>
            <person name="Moffat K."/>
            <person name="Hill J."/>
            <person name="Bera J."/>
            <person name="Fadrosh D."/>
            <person name="Jin S."/>
            <person name="Johri S."/>
            <person name="Kim M."/>
            <person name="Overton L."/>
            <person name="Reardon M."/>
            <person name="Tsitrin T."/>
            <person name="Vuong H."/>
            <person name="Weaver B."/>
            <person name="Ciecko A."/>
            <person name="Tallon L."/>
            <person name="Jackson J."/>
            <person name="Pai G."/>
            <person name="Aken S.V."/>
            <person name="Utterback T."/>
            <person name="Reidmuller S."/>
            <person name="Feldblyum T."/>
            <person name="Hsiao J."/>
            <person name="Zismann V."/>
            <person name="Iobst S."/>
            <person name="de Vazeille A.R."/>
            <person name="Buell C.R."/>
            <person name="Ying K."/>
            <person name="Li Y."/>
            <person name="Lu T."/>
            <person name="Huang Y."/>
            <person name="Zhao Q."/>
            <person name="Feng Q."/>
            <person name="Zhang L."/>
            <person name="Zhu J."/>
            <person name="Weng Q."/>
            <person name="Mu J."/>
            <person name="Lu Y."/>
            <person name="Fan D."/>
            <person name="Liu Y."/>
            <person name="Guan J."/>
            <person name="Zhang Y."/>
            <person name="Yu S."/>
            <person name="Liu X."/>
            <person name="Zhang Y."/>
            <person name="Hong G."/>
            <person name="Han B."/>
            <person name="Choisne N."/>
            <person name="Demange N."/>
            <person name="Orjeda G."/>
            <person name="Samain S."/>
            <person name="Cattolico L."/>
            <person name="Pelletier E."/>
            <person name="Couloux A."/>
            <person name="Segurens B."/>
            <person name="Wincker P."/>
            <person name="D'Hont A."/>
            <person name="Scarpelli C."/>
            <person name="Weissenbach J."/>
            <person name="Salanoubat M."/>
            <person name="Quetier F."/>
            <person name="Yu Y."/>
            <person name="Kim H.R."/>
            <person name="Rambo T."/>
            <person name="Currie J."/>
            <person name="Collura K."/>
            <person name="Luo M."/>
            <person name="Yang T."/>
            <person name="Ammiraju J.S.S."/>
            <person name="Engler F."/>
            <person name="Soderlund C."/>
            <person name="Wing R.A."/>
            <person name="Palmer L.E."/>
            <person name="de la Bastide M."/>
            <person name="Spiegel L."/>
            <person name="Nascimento L."/>
            <person name="Zutavern T."/>
            <person name="O'Shaughnessy A."/>
            <person name="Dike S."/>
            <person name="Dedhia N."/>
            <person name="Preston R."/>
            <person name="Balija V."/>
            <person name="McCombie W.R."/>
            <person name="Chow T."/>
            <person name="Chen H."/>
            <person name="Chung M."/>
            <person name="Chen C."/>
            <person name="Shaw J."/>
            <person name="Wu H."/>
            <person name="Hsiao K."/>
            <person name="Chao Y."/>
            <person name="Chu M."/>
            <person name="Cheng C."/>
            <person name="Hour A."/>
            <person name="Lee P."/>
            <person name="Lin S."/>
            <person name="Lin Y."/>
            <person name="Liou J."/>
            <person name="Liu S."/>
            <person name="Hsing Y."/>
            <person name="Raghuvanshi S."/>
            <person name="Mohanty A."/>
            <person name="Bharti A.K."/>
            <person name="Gaur A."/>
            <person name="Gupta V."/>
            <person name="Kumar D."/>
            <person name="Ravi V."/>
            <person name="Vij S."/>
            <person name="Kapur A."/>
            <person name="Khurana P."/>
            <person name="Khurana P."/>
            <person name="Khurana J.P."/>
            <person name="Tyagi A.K."/>
            <person name="Gaikwad K."/>
            <person name="Singh A."/>
            <person name="Dalal V."/>
            <person name="Srivastava S."/>
            <person name="Dixit A."/>
            <person name="Pal A.K."/>
            <person name="Ghazi I.A."/>
            <person name="Yadav M."/>
            <person name="Pandit A."/>
            <person name="Bhargava A."/>
            <person name="Sureshbabu K."/>
            <person name="Batra K."/>
            <person name="Sharma T.R."/>
            <person name="Mohapatra T."/>
            <person name="Singh N.K."/>
            <person name="Messing J."/>
            <person name="Nelson A.B."/>
            <person name="Fuks G."/>
            <person name="Kavchok S."/>
            <person name="Keizer G."/>
            <person name="Linton E."/>
            <person name="Llaca V."/>
            <person name="Song R."/>
            <person name="Tanyolac B."/>
            <person name="Young S."/>
            <person name="Ho-Il K."/>
            <person name="Hahn J.H."/>
            <person name="Sangsakoo G."/>
            <person name="Vanavichit A."/>
            <person name="de Mattos Luiz.A.T."/>
            <person name="Zimmer P.D."/>
            <person name="Malone G."/>
            <person name="Dellagostin O."/>
            <person name="de Oliveira A.C."/>
            <person name="Bevan M."/>
            <person name="Bancroft I."/>
            <person name="Minx P."/>
            <person name="Cordum H."/>
            <person name="Wilson R."/>
            <person name="Cheng Z."/>
            <person name="Jin W."/>
            <person name="Jiang J."/>
            <person name="Leong S.A."/>
            <person name="Iwama H."/>
            <person name="Gojobori T."/>
            <person name="Itoh T."/>
            <person name="Niimura Y."/>
            <person name="Fujii Y."/>
            <person name="Habara T."/>
            <person name="Sakai H."/>
            <person name="Sato Y."/>
            <person name="Wilson G."/>
            <person name="Kumar K."/>
            <person name="McCouch S."/>
            <person name="Juretic N."/>
            <person name="Hoen D."/>
            <person name="Wright S."/>
            <person name="Bruskiewich R."/>
            <person name="Bureau T."/>
            <person name="Miyao A."/>
            <person name="Hirochika H."/>
            <person name="Nishikawa T."/>
            <person name="Kadowaki K."/>
            <person name="Sugiura M."/>
            <person name="Burr B."/>
            <person name="Sasaki T."/>
        </authorList>
    </citation>
    <scope>NUCLEOTIDE SEQUENCE [LARGE SCALE GENOMIC DNA]</scope>
    <source>
        <strain evidence="3">cv. Nipponbare</strain>
    </source>
</reference>
<feature type="region of interest" description="Disordered" evidence="1">
    <location>
        <begin position="1"/>
        <end position="88"/>
    </location>
</feature>
<protein>
    <submittedName>
        <fullName evidence="2">Os01g0273250 protein</fullName>
    </submittedName>
</protein>
<sequence>MARGAVAAGEMRSGRRCSSPASLFASPSCAAPIAGEFDELSPSPASSSTASTHRPHPQRVLPPHLNASPPSPESSSTPPPSPMSSSPC</sequence>
<dbReference type="PaxDb" id="39947-A0A0N7KCR1"/>
<dbReference type="AlphaFoldDB" id="A0A0N7KCR1"/>
<keyword evidence="3" id="KW-1185">Reference proteome</keyword>
<evidence type="ECO:0000313" key="2">
    <source>
        <dbReference type="EMBL" id="BAS71521.1"/>
    </source>
</evidence>